<feature type="transmembrane region" description="Helical" evidence="1">
    <location>
        <begin position="207"/>
        <end position="235"/>
    </location>
</feature>
<keyword evidence="3" id="KW-1185">Reference proteome</keyword>
<gene>
    <name evidence="2" type="ORF">PA7_22790</name>
</gene>
<keyword evidence="1" id="KW-0472">Membrane</keyword>
<dbReference type="EMBL" id="BJVI01000020">
    <property type="protein sequence ID" value="GEL18442.1"/>
    <property type="molecule type" value="Genomic_DNA"/>
</dbReference>
<feature type="transmembrane region" description="Helical" evidence="1">
    <location>
        <begin position="39"/>
        <end position="58"/>
    </location>
</feature>
<keyword evidence="1" id="KW-0812">Transmembrane</keyword>
<name>A0A511D0X0_9PSEU</name>
<comment type="caution">
    <text evidence="2">The sequence shown here is derived from an EMBL/GenBank/DDBJ whole genome shotgun (WGS) entry which is preliminary data.</text>
</comment>
<keyword evidence="1" id="KW-1133">Transmembrane helix</keyword>
<reference evidence="2 3" key="1">
    <citation type="submission" date="2019-07" db="EMBL/GenBank/DDBJ databases">
        <title>Whole genome shotgun sequence of Pseudonocardia asaccharolytica NBRC 16224.</title>
        <authorList>
            <person name="Hosoyama A."/>
            <person name="Uohara A."/>
            <person name="Ohji S."/>
            <person name="Ichikawa N."/>
        </authorList>
    </citation>
    <scope>NUCLEOTIDE SEQUENCE [LARGE SCALE GENOMIC DNA]</scope>
    <source>
        <strain evidence="2 3">NBRC 16224</strain>
    </source>
</reference>
<organism evidence="2 3">
    <name type="scientific">Pseudonocardia asaccharolytica DSM 44247 = NBRC 16224</name>
    <dbReference type="NCBI Taxonomy" id="1123024"/>
    <lineage>
        <taxon>Bacteria</taxon>
        <taxon>Bacillati</taxon>
        <taxon>Actinomycetota</taxon>
        <taxon>Actinomycetes</taxon>
        <taxon>Pseudonocardiales</taxon>
        <taxon>Pseudonocardiaceae</taxon>
        <taxon>Pseudonocardia</taxon>
    </lineage>
</organism>
<proteinExistence type="predicted"/>
<feature type="transmembrane region" description="Helical" evidence="1">
    <location>
        <begin position="64"/>
        <end position="84"/>
    </location>
</feature>
<dbReference type="STRING" id="1123024.GCA_000423625_03144"/>
<dbReference type="OrthoDB" id="4609588at2"/>
<feature type="transmembrane region" description="Helical" evidence="1">
    <location>
        <begin position="91"/>
        <end position="109"/>
    </location>
</feature>
<accession>A0A511D0X0</accession>
<evidence type="ECO:0000313" key="3">
    <source>
        <dbReference type="Proteomes" id="UP000321328"/>
    </source>
</evidence>
<protein>
    <submittedName>
        <fullName evidence="2">Uncharacterized protein</fullName>
    </submittedName>
</protein>
<feature type="transmembrane region" description="Helical" evidence="1">
    <location>
        <begin position="177"/>
        <end position="201"/>
    </location>
</feature>
<dbReference type="AlphaFoldDB" id="A0A511D0X0"/>
<feature type="transmembrane region" description="Helical" evidence="1">
    <location>
        <begin position="147"/>
        <end position="170"/>
    </location>
</feature>
<evidence type="ECO:0000256" key="1">
    <source>
        <dbReference type="SAM" id="Phobius"/>
    </source>
</evidence>
<sequence>MSTYSVGQQRTFGEAALQAQQPRAGTRDESRVHAGTRMLLHLVLAGVPLLAISAQVFGFLPMRAAAALIIVPLVIVIALLSLFAPHSSDRIAVSGFLWGMAACVVYDVFRLDTVYLLGLWGDFIPTMGSWVTGGRPGAWDGAMVGYLWRYIGDSGGIGIAFFILAVAAGLGRRRRRVAVLAGVGFAVAPVWAGLIATVALAPRGQELMFPLTATTVTLSLVGHLIFGVVLGLGFWHSRGVQDLWSWRPVGGVARTTPGLSTTPTHDRWWDATGVEHHLASRGISRATYDEWQRELERRRLSRRRARTKTGHG</sequence>
<dbReference type="Proteomes" id="UP000321328">
    <property type="component" value="Unassembled WGS sequence"/>
</dbReference>
<dbReference type="RefSeq" id="WP_161631710.1">
    <property type="nucleotide sequence ID" value="NZ_AUII01000014.1"/>
</dbReference>
<evidence type="ECO:0000313" key="2">
    <source>
        <dbReference type="EMBL" id="GEL18442.1"/>
    </source>
</evidence>